<feature type="non-terminal residue" evidence="2">
    <location>
        <position position="218"/>
    </location>
</feature>
<sequence length="218" mass="24840">DPSPRPGDRGCRRPPRARGCRRAARRGAAAPRDRAAAVRGWRRLVREPVEPAEPHRRRRPAHRAPDREGRGAGLPRRRAAVGLPVPAHDRARERPLHRRGGRPAARVHHARRLPARRRQLRAGRELPPRDRPRVPGTPPRGRPAFAPDLPRRVRPAARRAQGARARRQAGARLRHLHRRPARRVLHALRRPRERLGGPRHLRRPARAPRGRAADGRQP</sequence>
<dbReference type="AlphaFoldDB" id="A0A6J4R242"/>
<feature type="compositionally biased region" description="Basic and acidic residues" evidence="1">
    <location>
        <begin position="122"/>
        <end position="133"/>
    </location>
</feature>
<dbReference type="EMBL" id="CADCVJ010000012">
    <property type="protein sequence ID" value="CAA9461952.1"/>
    <property type="molecule type" value="Genomic_DNA"/>
</dbReference>
<feature type="compositionally biased region" description="Basic and acidic residues" evidence="1">
    <location>
        <begin position="1"/>
        <end position="11"/>
    </location>
</feature>
<accession>A0A6J4R242</accession>
<organism evidence="2">
    <name type="scientific">uncultured Solirubrobacteraceae bacterium</name>
    <dbReference type="NCBI Taxonomy" id="1162706"/>
    <lineage>
        <taxon>Bacteria</taxon>
        <taxon>Bacillati</taxon>
        <taxon>Actinomycetota</taxon>
        <taxon>Thermoleophilia</taxon>
        <taxon>Solirubrobacterales</taxon>
        <taxon>Solirubrobacteraceae</taxon>
        <taxon>environmental samples</taxon>
    </lineage>
</organism>
<protein>
    <submittedName>
        <fullName evidence="2">Uncharacterized protein</fullName>
    </submittedName>
</protein>
<feature type="compositionally biased region" description="Basic residues" evidence="1">
    <location>
        <begin position="95"/>
        <end position="121"/>
    </location>
</feature>
<gene>
    <name evidence="2" type="ORF">AVDCRST_MAG38-176</name>
</gene>
<proteinExistence type="predicted"/>
<feature type="region of interest" description="Disordered" evidence="1">
    <location>
        <begin position="1"/>
        <end position="218"/>
    </location>
</feature>
<evidence type="ECO:0000256" key="1">
    <source>
        <dbReference type="SAM" id="MobiDB-lite"/>
    </source>
</evidence>
<feature type="compositionally biased region" description="Basic residues" evidence="1">
    <location>
        <begin position="164"/>
        <end position="209"/>
    </location>
</feature>
<feature type="non-terminal residue" evidence="2">
    <location>
        <position position="1"/>
    </location>
</feature>
<feature type="compositionally biased region" description="Basic residues" evidence="1">
    <location>
        <begin position="12"/>
        <end position="25"/>
    </location>
</feature>
<reference evidence="2" key="1">
    <citation type="submission" date="2020-02" db="EMBL/GenBank/DDBJ databases">
        <authorList>
            <person name="Meier V. D."/>
        </authorList>
    </citation>
    <scope>NUCLEOTIDE SEQUENCE</scope>
    <source>
        <strain evidence="2">AVDCRST_MAG38</strain>
    </source>
</reference>
<feature type="compositionally biased region" description="Basic and acidic residues" evidence="1">
    <location>
        <begin position="44"/>
        <end position="54"/>
    </location>
</feature>
<name>A0A6J4R242_9ACTN</name>
<evidence type="ECO:0000313" key="2">
    <source>
        <dbReference type="EMBL" id="CAA9461952.1"/>
    </source>
</evidence>